<reference evidence="2" key="1">
    <citation type="journal article" date="2022" name="Int. J. Mol. Sci.">
        <title>Draft Genome of Tanacetum Coccineum: Genomic Comparison of Closely Related Tanacetum-Family Plants.</title>
        <authorList>
            <person name="Yamashiro T."/>
            <person name="Shiraishi A."/>
            <person name="Nakayama K."/>
            <person name="Satake H."/>
        </authorList>
    </citation>
    <scope>NUCLEOTIDE SEQUENCE</scope>
</reference>
<comment type="caution">
    <text evidence="2">The sequence shown here is derived from an EMBL/GenBank/DDBJ whole genome shotgun (WGS) entry which is preliminary data.</text>
</comment>
<organism evidence="2 3">
    <name type="scientific">Tanacetum coccineum</name>
    <dbReference type="NCBI Taxonomy" id="301880"/>
    <lineage>
        <taxon>Eukaryota</taxon>
        <taxon>Viridiplantae</taxon>
        <taxon>Streptophyta</taxon>
        <taxon>Embryophyta</taxon>
        <taxon>Tracheophyta</taxon>
        <taxon>Spermatophyta</taxon>
        <taxon>Magnoliopsida</taxon>
        <taxon>eudicotyledons</taxon>
        <taxon>Gunneridae</taxon>
        <taxon>Pentapetalae</taxon>
        <taxon>asterids</taxon>
        <taxon>campanulids</taxon>
        <taxon>Asterales</taxon>
        <taxon>Asteraceae</taxon>
        <taxon>Asteroideae</taxon>
        <taxon>Anthemideae</taxon>
        <taxon>Anthemidinae</taxon>
        <taxon>Tanacetum</taxon>
    </lineage>
</organism>
<dbReference type="EMBL" id="BQNB010012547">
    <property type="protein sequence ID" value="GJT04939.1"/>
    <property type="molecule type" value="Genomic_DNA"/>
</dbReference>
<evidence type="ECO:0000256" key="1">
    <source>
        <dbReference type="SAM" id="MobiDB-lite"/>
    </source>
</evidence>
<feature type="compositionally biased region" description="Low complexity" evidence="1">
    <location>
        <begin position="34"/>
        <end position="52"/>
    </location>
</feature>
<evidence type="ECO:0000313" key="2">
    <source>
        <dbReference type="EMBL" id="GJT04939.1"/>
    </source>
</evidence>
<name>A0ABQ5ASD1_9ASTR</name>
<evidence type="ECO:0000313" key="3">
    <source>
        <dbReference type="Proteomes" id="UP001151760"/>
    </source>
</evidence>
<proteinExistence type="predicted"/>
<sequence>MNKTRKVRSQEPKESSSTTQTQVALQTKQTTNKSLLSSTRVTASTSASRSQSKNNTRKNRITPAASSYKKNKVEEVHPRKIMSSPNKRNLVSMCNANFKHVVKDANSKFVCSTCNGCLFSANHDKCVVAYINDMNEHVNSKSGNRKKVEWKPRASVSRVGFTDMLAGVDIWEMAGNGPTDVTDFVA</sequence>
<reference evidence="2" key="2">
    <citation type="submission" date="2022-01" db="EMBL/GenBank/DDBJ databases">
        <authorList>
            <person name="Yamashiro T."/>
            <person name="Shiraishi A."/>
            <person name="Satake H."/>
            <person name="Nakayama K."/>
        </authorList>
    </citation>
    <scope>NUCLEOTIDE SEQUENCE</scope>
</reference>
<gene>
    <name evidence="2" type="ORF">Tco_0839401</name>
</gene>
<dbReference type="Proteomes" id="UP001151760">
    <property type="component" value="Unassembled WGS sequence"/>
</dbReference>
<keyword evidence="3" id="KW-1185">Reference proteome</keyword>
<protein>
    <submittedName>
        <fullName evidence="2">Uncharacterized protein</fullName>
    </submittedName>
</protein>
<feature type="region of interest" description="Disordered" evidence="1">
    <location>
        <begin position="1"/>
        <end position="75"/>
    </location>
</feature>
<accession>A0ABQ5ASD1</accession>
<feature type="compositionally biased region" description="Polar residues" evidence="1">
    <location>
        <begin position="15"/>
        <end position="33"/>
    </location>
</feature>